<dbReference type="GO" id="GO:0015689">
    <property type="term" value="P:molybdate ion transport"/>
    <property type="evidence" value="ECO:0007669"/>
    <property type="project" value="InterPro"/>
</dbReference>
<feature type="domain" description="Mop" evidence="2">
    <location>
        <begin position="40"/>
        <end position="106"/>
    </location>
</feature>
<evidence type="ECO:0000313" key="3">
    <source>
        <dbReference type="EMBL" id="VAW20041.1"/>
    </source>
</evidence>
<organism evidence="3">
    <name type="scientific">hydrothermal vent metagenome</name>
    <dbReference type="NCBI Taxonomy" id="652676"/>
    <lineage>
        <taxon>unclassified sequences</taxon>
        <taxon>metagenomes</taxon>
        <taxon>ecological metagenomes</taxon>
    </lineage>
</organism>
<dbReference type="Gene3D" id="2.40.50.100">
    <property type="match status" value="1"/>
</dbReference>
<dbReference type="AlphaFoldDB" id="A0A3B0TMV1"/>
<gene>
    <name evidence="3" type="ORF">MNBD_ALPHA11-685</name>
</gene>
<dbReference type="InterPro" id="IPR008995">
    <property type="entry name" value="Mo/tungstate-bd_C_term_dom"/>
</dbReference>
<feature type="non-terminal residue" evidence="3">
    <location>
        <position position="1"/>
    </location>
</feature>
<protein>
    <recommendedName>
        <fullName evidence="2">Mop domain-containing protein</fullName>
    </recommendedName>
</protein>
<dbReference type="EMBL" id="UOEQ01000250">
    <property type="protein sequence ID" value="VAW20041.1"/>
    <property type="molecule type" value="Genomic_DNA"/>
</dbReference>
<dbReference type="SUPFAM" id="SSF50331">
    <property type="entry name" value="MOP-like"/>
    <property type="match status" value="1"/>
</dbReference>
<dbReference type="Pfam" id="PF03459">
    <property type="entry name" value="TOBE"/>
    <property type="match status" value="1"/>
</dbReference>
<dbReference type="PROSITE" id="PS51866">
    <property type="entry name" value="MOP"/>
    <property type="match status" value="1"/>
</dbReference>
<keyword evidence="1" id="KW-0500">Molybdenum</keyword>
<evidence type="ECO:0000256" key="1">
    <source>
        <dbReference type="ARBA" id="ARBA00022505"/>
    </source>
</evidence>
<dbReference type="InterPro" id="IPR004606">
    <property type="entry name" value="Mop_domain"/>
</dbReference>
<accession>A0A3B0TMV1</accession>
<dbReference type="InterPro" id="IPR005116">
    <property type="entry name" value="Transp-assoc_OB_typ1"/>
</dbReference>
<name>A0A3B0TMV1_9ZZZZ</name>
<reference evidence="3" key="1">
    <citation type="submission" date="2018-06" db="EMBL/GenBank/DDBJ databases">
        <authorList>
            <person name="Zhirakovskaya E."/>
        </authorList>
    </citation>
    <scope>NUCLEOTIDE SEQUENCE</scope>
</reference>
<evidence type="ECO:0000259" key="2">
    <source>
        <dbReference type="PROSITE" id="PS51866"/>
    </source>
</evidence>
<proteinExistence type="predicted"/>
<sequence length="110" mass="12294">KVKIGQQLVEVARNEFKRGEKVRLRLWARDLILAHQKPQGISARNALVGRIGRLVSLARGQVLVEVNVEGQIITSLILSRSAKEMKIEAGQAIFLIFKSASIEHLIEPVF</sequence>